<feature type="region of interest" description="Disordered" evidence="1">
    <location>
        <begin position="1"/>
        <end position="45"/>
    </location>
</feature>
<dbReference type="Proteomes" id="UP001152607">
    <property type="component" value="Unassembled WGS sequence"/>
</dbReference>
<feature type="compositionally biased region" description="Polar residues" evidence="1">
    <location>
        <begin position="1"/>
        <end position="19"/>
    </location>
</feature>
<reference evidence="2" key="1">
    <citation type="submission" date="2023-01" db="EMBL/GenBank/DDBJ databases">
        <authorList>
            <person name="Van Ghelder C."/>
            <person name="Rancurel C."/>
        </authorList>
    </citation>
    <scope>NUCLEOTIDE SEQUENCE</scope>
    <source>
        <strain evidence="2">CNCM I-4278</strain>
    </source>
</reference>
<evidence type="ECO:0000313" key="3">
    <source>
        <dbReference type="Proteomes" id="UP001152607"/>
    </source>
</evidence>
<gene>
    <name evidence="2" type="ORF">PDIGIT_LOCUS3665</name>
</gene>
<accession>A0A9W4XRZ8</accession>
<keyword evidence="3" id="KW-1185">Reference proteome</keyword>
<protein>
    <submittedName>
        <fullName evidence="2">Uncharacterized protein</fullName>
    </submittedName>
</protein>
<evidence type="ECO:0000256" key="1">
    <source>
        <dbReference type="SAM" id="MobiDB-lite"/>
    </source>
</evidence>
<name>A0A9W4XRZ8_9PLEO</name>
<dbReference type="AlphaFoldDB" id="A0A9W4XRZ8"/>
<dbReference type="EMBL" id="CAOQHR010000002">
    <property type="protein sequence ID" value="CAI6322796.1"/>
    <property type="molecule type" value="Genomic_DNA"/>
</dbReference>
<comment type="caution">
    <text evidence="2">The sequence shown here is derived from an EMBL/GenBank/DDBJ whole genome shotgun (WGS) entry which is preliminary data.</text>
</comment>
<proteinExistence type="predicted"/>
<evidence type="ECO:0000313" key="2">
    <source>
        <dbReference type="EMBL" id="CAI6322796.1"/>
    </source>
</evidence>
<sequence>MSPQQSRPDTPSSEYTDSSLGAGDDPNLIIRRRQRRASSTSTLDNNAFTTAREEFDTCVDRIDGTVAQGRDGDDDAAVPPALRQTSPFLIPANLSPRTTGYYTRKEWAILDSPSSSKLELQDKRRRRRGSLFYNNDAQDDGTTENNSQWVALNYDLRKCLGPLFYNAEVDRRGVFPILYVSDVHLAALSRAKKRKLMRMLAFSWRRVDYTITLAASPSSSSSSAFRILWRKAGERGIKHEVQGSYAAVLALTTALRGNHTLFAELLGQAPSHVIKELTPFLAPPLITLSNVQDLVYSGTQHIAHTHDGTSHERGEVARSIAAAIGTIIEKSYRTSTVNSNDDLATSLRSVIKHVLNHSADARDMACQVGLIAAGVERYILDSASRIDEKREVCNCIADVLFAAVGASANGGFAGGMAGPVVKEYMRRVMREKKTQLEGLRGAIKKVFEEKVYDPCLSNGRIMVENEDMVLVWREVDRTSFRNWYNEVGRWCDSSKVA</sequence>
<organism evidence="2 3">
    <name type="scientific">Periconia digitata</name>
    <dbReference type="NCBI Taxonomy" id="1303443"/>
    <lineage>
        <taxon>Eukaryota</taxon>
        <taxon>Fungi</taxon>
        <taxon>Dikarya</taxon>
        <taxon>Ascomycota</taxon>
        <taxon>Pezizomycotina</taxon>
        <taxon>Dothideomycetes</taxon>
        <taxon>Pleosporomycetidae</taxon>
        <taxon>Pleosporales</taxon>
        <taxon>Massarineae</taxon>
        <taxon>Periconiaceae</taxon>
        <taxon>Periconia</taxon>
    </lineage>
</organism>